<feature type="transmembrane region" description="Helical" evidence="2">
    <location>
        <begin position="365"/>
        <end position="384"/>
    </location>
</feature>
<feature type="transmembrane region" description="Helical" evidence="2">
    <location>
        <begin position="493"/>
        <end position="517"/>
    </location>
</feature>
<feature type="transmembrane region" description="Helical" evidence="2">
    <location>
        <begin position="556"/>
        <end position="575"/>
    </location>
</feature>
<protein>
    <submittedName>
        <fullName evidence="4">C4-dicarboxylate TRAP transporter large permease protein DctM</fullName>
    </submittedName>
</protein>
<dbReference type="GO" id="GO:0005886">
    <property type="term" value="C:plasma membrane"/>
    <property type="evidence" value="ECO:0007669"/>
    <property type="project" value="UniProtKB-SubCell"/>
</dbReference>
<proteinExistence type="predicted"/>
<reference evidence="4 5" key="1">
    <citation type="submission" date="2016-12" db="EMBL/GenBank/DDBJ databases">
        <authorList>
            <person name="Song W.-J."/>
            <person name="Kurnit D.M."/>
        </authorList>
    </citation>
    <scope>NUCLEOTIDE SEQUENCE [LARGE SCALE GENOMIC DNA]</scope>
    <source>
        <strain evidence="4 5">IMCC3135</strain>
    </source>
</reference>
<dbReference type="Proteomes" id="UP000250079">
    <property type="component" value="Chromosome"/>
</dbReference>
<feature type="transmembrane region" description="Helical" evidence="2">
    <location>
        <begin position="466"/>
        <end position="487"/>
    </location>
</feature>
<keyword evidence="2" id="KW-0812">Transmembrane</keyword>
<dbReference type="OrthoDB" id="9759894at2"/>
<feature type="transmembrane region" description="Helical" evidence="2">
    <location>
        <begin position="125"/>
        <end position="146"/>
    </location>
</feature>
<keyword evidence="5" id="KW-1185">Reference proteome</keyword>
<accession>A0A2Z2NXV9</accession>
<organism evidence="4 5">
    <name type="scientific">Granulosicoccus antarcticus IMCC3135</name>
    <dbReference type="NCBI Taxonomy" id="1192854"/>
    <lineage>
        <taxon>Bacteria</taxon>
        <taxon>Pseudomonadati</taxon>
        <taxon>Pseudomonadota</taxon>
        <taxon>Gammaproteobacteria</taxon>
        <taxon>Chromatiales</taxon>
        <taxon>Granulosicoccaceae</taxon>
        <taxon>Granulosicoccus</taxon>
    </lineage>
</organism>
<dbReference type="AlphaFoldDB" id="A0A2Z2NXV9"/>
<evidence type="ECO:0000256" key="1">
    <source>
        <dbReference type="RuleBase" id="RU369079"/>
    </source>
</evidence>
<keyword evidence="1" id="KW-0997">Cell inner membrane</keyword>
<sequence>MNKPFSSPAADRPWVLLGAISIAFHLWLVFSGLVPNLVSRPLHMALALPWILLAAYRPGSVATSVSVAGRITGVVLFLTGLTACLWVAWQHAMLGDQYGYLADNTQRLVAVVLLLAVLEMARRAIGWPLPLVALLSLLYGLLGQYIPGEFGHPGTPLNSFLGTLTIAEGGLWGSLTGVSVSIVAIFVIFGSVLNAGEAGQGFMNLASSAAGRLKGGAAKVSVVSSALFGSISGSASANVASTGTVTLPAMIKLGYPRALAGAVEAVASSGGQIMPPLMGAGAFVMVELTGISYTQIMAAASLPAALYFFAVWTGINGFATRFDLQPLDKDQLPELQRVLLTTGFFLVPFTTLLVSMFVFGRTPQYAASWAIASGFVLLLFNDRLQPGIGQFLHRVKQACLQSGEQIATIAGIILCASIVVGVLGITGLGVKLTSAILSLSGGQLVPALLLTALACLVLGMEVPTTAAYVICVSVAGPALTELGLPLLTTHLFVFWFALLSTITPPVCGAVFIAAGMVGENWLKVAGFAMALGLGLYLIPLTMISHPALLNVAQTPLASTAIALVIAVGLAAISFAVTSKKAWTLRIAAFVLGCLLLFF</sequence>
<feature type="transmembrane region" description="Helical" evidence="2">
    <location>
        <begin position="436"/>
        <end position="459"/>
    </location>
</feature>
<dbReference type="InterPro" id="IPR010656">
    <property type="entry name" value="DctM"/>
</dbReference>
<dbReference type="GO" id="GO:0022857">
    <property type="term" value="F:transmembrane transporter activity"/>
    <property type="evidence" value="ECO:0007669"/>
    <property type="project" value="UniProtKB-UniRule"/>
</dbReference>
<name>A0A2Z2NXV9_9GAMM</name>
<feature type="transmembrane region" description="Helical" evidence="2">
    <location>
        <begin position="71"/>
        <end position="92"/>
    </location>
</feature>
<dbReference type="EMBL" id="CP018632">
    <property type="protein sequence ID" value="ASJ72587.1"/>
    <property type="molecule type" value="Genomic_DNA"/>
</dbReference>
<evidence type="ECO:0000256" key="2">
    <source>
        <dbReference type="SAM" id="Phobius"/>
    </source>
</evidence>
<dbReference type="Pfam" id="PF06808">
    <property type="entry name" value="DctM"/>
    <property type="match status" value="1"/>
</dbReference>
<comment type="function">
    <text evidence="1">Part of the tripartite ATP-independent periplasmic (TRAP) transport system.</text>
</comment>
<dbReference type="InterPro" id="IPR011853">
    <property type="entry name" value="TRAP_DctM-Dct_fused"/>
</dbReference>
<keyword evidence="2" id="KW-1133">Transmembrane helix</keyword>
<comment type="subcellular location">
    <subcellularLocation>
        <location evidence="1">Cell inner membrane</location>
        <topology evidence="1">Multi-pass membrane protein</topology>
    </subcellularLocation>
</comment>
<gene>
    <name evidence="4" type="primary">dctM_11</name>
    <name evidence="4" type="ORF">IMCC3135_12495</name>
</gene>
<dbReference type="NCBIfam" id="TIGR02123">
    <property type="entry name" value="TRAP_fused"/>
    <property type="match status" value="1"/>
</dbReference>
<evidence type="ECO:0000313" key="4">
    <source>
        <dbReference type="EMBL" id="ASJ72587.1"/>
    </source>
</evidence>
<feature type="transmembrane region" description="Helical" evidence="2">
    <location>
        <begin position="302"/>
        <end position="319"/>
    </location>
</feature>
<keyword evidence="1" id="KW-1003">Cell membrane</keyword>
<feature type="domain" description="TRAP C4-dicarboxylate transport system permease DctM subunit" evidence="3">
    <location>
        <begin position="113"/>
        <end position="554"/>
    </location>
</feature>
<dbReference type="KEGG" id="gai:IMCC3135_12495"/>
<dbReference type="PANTHER" id="PTHR43849">
    <property type="entry name" value="BLL3936 PROTEIN"/>
    <property type="match status" value="1"/>
</dbReference>
<keyword evidence="1" id="KW-0813">Transport</keyword>
<keyword evidence="2" id="KW-0472">Membrane</keyword>
<feature type="transmembrane region" description="Helical" evidence="2">
    <location>
        <begin position="524"/>
        <end position="544"/>
    </location>
</feature>
<evidence type="ECO:0000259" key="3">
    <source>
        <dbReference type="Pfam" id="PF06808"/>
    </source>
</evidence>
<evidence type="ECO:0000313" key="5">
    <source>
        <dbReference type="Proteomes" id="UP000250079"/>
    </source>
</evidence>
<dbReference type="PANTHER" id="PTHR43849:SF2">
    <property type="entry name" value="BLL3936 PROTEIN"/>
    <property type="match status" value="1"/>
</dbReference>
<feature type="transmembrane region" description="Helical" evidence="2">
    <location>
        <begin position="171"/>
        <end position="193"/>
    </location>
</feature>
<feature type="transmembrane region" description="Helical" evidence="2">
    <location>
        <begin position="339"/>
        <end position="359"/>
    </location>
</feature>
<feature type="transmembrane region" description="Helical" evidence="2">
    <location>
        <begin position="405"/>
        <end position="430"/>
    </location>
</feature>
<dbReference type="RefSeq" id="WP_088917889.1">
    <property type="nucleotide sequence ID" value="NZ_CP018632.1"/>
</dbReference>
<feature type="transmembrane region" description="Helical" evidence="2">
    <location>
        <begin position="12"/>
        <end position="30"/>
    </location>
</feature>